<comment type="caution">
    <text evidence="2">The sequence shown here is derived from an EMBL/GenBank/DDBJ whole genome shotgun (WGS) entry which is preliminary data.</text>
</comment>
<evidence type="ECO:0000313" key="2">
    <source>
        <dbReference type="EMBL" id="EGP93851.1"/>
    </source>
</evidence>
<name>F9CX49_9ARCH</name>
<feature type="transmembrane region" description="Helical" evidence="1">
    <location>
        <begin position="162"/>
        <end position="184"/>
    </location>
</feature>
<keyword evidence="3" id="KW-1185">Reference proteome</keyword>
<feature type="transmembrane region" description="Helical" evidence="1">
    <location>
        <begin position="40"/>
        <end position="60"/>
    </location>
</feature>
<feature type="transmembrane region" description="Helical" evidence="1">
    <location>
        <begin position="228"/>
        <end position="246"/>
    </location>
</feature>
<dbReference type="RefSeq" id="WP_007550705.1">
    <property type="nucleotide sequence ID" value="NZ_AFPU01000001.1"/>
</dbReference>
<evidence type="ECO:0000313" key="3">
    <source>
        <dbReference type="Proteomes" id="UP000004440"/>
    </source>
</evidence>
<organism evidence="2 3">
    <name type="scientific">Nitrosarchaeum koreense MY1</name>
    <dbReference type="NCBI Taxonomy" id="1001994"/>
    <lineage>
        <taxon>Archaea</taxon>
        <taxon>Nitrososphaerota</taxon>
        <taxon>Nitrososphaeria</taxon>
        <taxon>Nitrosopumilales</taxon>
        <taxon>Nitrosopumilaceae</taxon>
        <taxon>Nitrosarchaeum</taxon>
    </lineage>
</organism>
<sequence>MSKTDFINLCRLYIIQTTRKSMSQPDIVPDKIKSPFDYRILAGIATLVISVHILINYLIIPDDADTVVSIFSFLNPLIVSIIGFFIAIRYRRSLIFGKSYMALAIAYLGIFLGEVTYMIYDIVYDIEPYPSIADVFFFIQYPLLLMHLALNIKFFSPKINKIAKIWIIVMPITVLIGYSIFYIIEDGRGFLEFDFIYGVIFVYFSALTLSLAVIGAIIFKEGAIGKAWILLAIGILFNTIGDTWYYNLELFESYDLLHPVNMFWYAGYWLVMYALIKHNKII</sequence>
<dbReference type="Proteomes" id="UP000004440">
    <property type="component" value="Unassembled WGS sequence"/>
</dbReference>
<proteinExistence type="predicted"/>
<dbReference type="EMBL" id="AFPU01000001">
    <property type="protein sequence ID" value="EGP93851.1"/>
    <property type="molecule type" value="Genomic_DNA"/>
</dbReference>
<keyword evidence="1" id="KW-1133">Transmembrane helix</keyword>
<feature type="transmembrane region" description="Helical" evidence="1">
    <location>
        <begin position="66"/>
        <end position="88"/>
    </location>
</feature>
<feature type="transmembrane region" description="Helical" evidence="1">
    <location>
        <begin position="132"/>
        <end position="150"/>
    </location>
</feature>
<feature type="transmembrane region" description="Helical" evidence="1">
    <location>
        <begin position="258"/>
        <end position="276"/>
    </location>
</feature>
<accession>F9CX49</accession>
<protein>
    <submittedName>
        <fullName evidence="2">Sensor protein</fullName>
    </submittedName>
</protein>
<keyword evidence="1" id="KW-0472">Membrane</keyword>
<feature type="transmembrane region" description="Helical" evidence="1">
    <location>
        <begin position="100"/>
        <end position="120"/>
    </location>
</feature>
<gene>
    <name evidence="2" type="ORF">MY1_1091</name>
</gene>
<reference evidence="2 3" key="1">
    <citation type="journal article" date="2011" name="J. Bacteriol.">
        <title>Genome Sequence of an Ammonia-Oxidizing Soil Archaeon, "Candidatus Nitrosoarchaeum koreensis" MY1.</title>
        <authorList>
            <person name="Kim B.K."/>
            <person name="Jung M.Y."/>
            <person name="Yu D.S."/>
            <person name="Park S.J."/>
            <person name="Oh T.K."/>
            <person name="Rhee S.K."/>
            <person name="Kim J.F."/>
        </authorList>
    </citation>
    <scope>NUCLEOTIDE SEQUENCE [LARGE SCALE GENOMIC DNA]</scope>
    <source>
        <strain evidence="2 3">MY1</strain>
    </source>
</reference>
<dbReference type="AlphaFoldDB" id="F9CX49"/>
<evidence type="ECO:0000256" key="1">
    <source>
        <dbReference type="SAM" id="Phobius"/>
    </source>
</evidence>
<feature type="transmembrane region" description="Helical" evidence="1">
    <location>
        <begin position="196"/>
        <end position="219"/>
    </location>
</feature>
<keyword evidence="1" id="KW-0812">Transmembrane</keyword>